<feature type="compositionally biased region" description="Low complexity" evidence="4">
    <location>
        <begin position="321"/>
        <end position="335"/>
    </location>
</feature>
<keyword evidence="1 3" id="KW-0175">Coiled coil</keyword>
<accession>M8CKA0</accession>
<name>M8CKA0_AEGTA</name>
<feature type="coiled-coil region" evidence="3">
    <location>
        <begin position="426"/>
        <end position="551"/>
    </location>
</feature>
<evidence type="ECO:0000256" key="2">
    <source>
        <dbReference type="ARBA" id="ARBA00038006"/>
    </source>
</evidence>
<feature type="coiled-coil region" evidence="3">
    <location>
        <begin position="668"/>
        <end position="702"/>
    </location>
</feature>
<organism evidence="5">
    <name type="scientific">Aegilops tauschii</name>
    <name type="common">Tausch's goatgrass</name>
    <name type="synonym">Aegilops squarrosa</name>
    <dbReference type="NCBI Taxonomy" id="37682"/>
    <lineage>
        <taxon>Eukaryota</taxon>
        <taxon>Viridiplantae</taxon>
        <taxon>Streptophyta</taxon>
        <taxon>Embryophyta</taxon>
        <taxon>Tracheophyta</taxon>
        <taxon>Spermatophyta</taxon>
        <taxon>Magnoliopsida</taxon>
        <taxon>Liliopsida</taxon>
        <taxon>Poales</taxon>
        <taxon>Poaceae</taxon>
        <taxon>BOP clade</taxon>
        <taxon>Pooideae</taxon>
        <taxon>Triticodae</taxon>
        <taxon>Triticeae</taxon>
        <taxon>Triticinae</taxon>
        <taxon>Aegilops</taxon>
    </lineage>
</organism>
<feature type="coiled-coil region" evidence="3">
    <location>
        <begin position="612"/>
        <end position="643"/>
    </location>
</feature>
<feature type="coiled-coil region" evidence="3">
    <location>
        <begin position="1940"/>
        <end position="1981"/>
    </location>
</feature>
<dbReference type="ExpressionAtlas" id="M8CKA0">
    <property type="expression patterns" value="baseline"/>
</dbReference>
<dbReference type="InterPro" id="IPR011684">
    <property type="entry name" value="NAB"/>
</dbReference>
<dbReference type="EnsemblPlants" id="EMT23791">
    <property type="protein sequence ID" value="EMT23791"/>
    <property type="gene ID" value="F775_02084"/>
</dbReference>
<reference evidence="5" key="1">
    <citation type="submission" date="2015-06" db="UniProtKB">
        <authorList>
            <consortium name="EnsemblPlants"/>
        </authorList>
    </citation>
    <scope>IDENTIFICATION</scope>
</reference>
<evidence type="ECO:0000256" key="3">
    <source>
        <dbReference type="SAM" id="Coils"/>
    </source>
</evidence>
<evidence type="ECO:0000256" key="4">
    <source>
        <dbReference type="SAM" id="MobiDB-lite"/>
    </source>
</evidence>
<feature type="coiled-coil region" evidence="3">
    <location>
        <begin position="1845"/>
        <end position="1897"/>
    </location>
</feature>
<dbReference type="GO" id="GO:0005886">
    <property type="term" value="C:plasma membrane"/>
    <property type="evidence" value="ECO:0007669"/>
    <property type="project" value="TreeGrafter"/>
</dbReference>
<feature type="coiled-coil region" evidence="3">
    <location>
        <begin position="2193"/>
        <end position="2220"/>
    </location>
</feature>
<dbReference type="InterPro" id="IPR051861">
    <property type="entry name" value="NET_actin-binding_domain"/>
</dbReference>
<feature type="coiled-coil region" evidence="3">
    <location>
        <begin position="822"/>
        <end position="891"/>
    </location>
</feature>
<dbReference type="PANTHER" id="PTHR32258:SF10">
    <property type="entry name" value="OS03G0161100 PROTEIN"/>
    <property type="match status" value="1"/>
</dbReference>
<feature type="coiled-coil region" evidence="3">
    <location>
        <begin position="1453"/>
        <end position="1718"/>
    </location>
</feature>
<comment type="similarity">
    <text evidence="2">Belongs to the NET family.</text>
</comment>
<dbReference type="Pfam" id="PF07765">
    <property type="entry name" value="KIP1"/>
    <property type="match status" value="1"/>
</dbReference>
<dbReference type="PROSITE" id="PS51774">
    <property type="entry name" value="NAB"/>
    <property type="match status" value="1"/>
</dbReference>
<protein>
    <submittedName>
        <fullName evidence="5">Uncharacterized protein</fullName>
    </submittedName>
</protein>
<dbReference type="PANTHER" id="PTHR32258">
    <property type="entry name" value="PROTEIN NETWORKED 4A"/>
    <property type="match status" value="1"/>
</dbReference>
<sequence length="2692" mass="307223">MSWVSLEDAARKQQWQKQHVNYRGQARVKTPRSNGWVNAILNPPINPGDSSLLSWINISTSLITPDLIGNRASPSVRSPDLQLFRKHRHPIGFIIIIAFKDRFHCHTNHRQWGRDREVRWDLDSCLPCRHQPGSTAVNCLQIGRFCVLFGLLALRFARKHDILHGCLNAYSEAVESSSVATHDIIPQGCSILSTKEVEKHRAICGGLPCSSLTMATLVRHDSNNTRYSWLWVSHISPKNSKWLQENLTDMDMMVKAMIKLINEDADSFARRAEMYYKKRPELMKHVEEFYRAYRALAERYDQATGALRQAHRTISEEFPNQMPSMSEDSPSSSQEGEPRTPEMMTPLRAPFEPDDLHRDALGVSPPLFTVKRNGTHPDEIGSLSSRKGLKQFTDLFESCDSAHRLNFSDGKVRKGLSFESPDAKVKQDASDDIMNLQNEISKLLAESQNLKQQVSSESQRANNAENECQSLKDTISCLISEKDKALVQYSESTKRLSALETELSKAHNELKKLSDHMDREVQNVNSAESCNNTMQSELETLGQKIMMQQQELAQNRKDLVDSKSEFESEIHSLRSTVTQINTEKDVALLQHQQCIEEVSDLESKLLKSQSEQEKIELKVQLLVQELEQKREEAGAIHTRLQDEHFNYMQKEAALLSMEDLHSQSQEEVKRLAQDLEYSNKKLSDLEAQLLFAQSETEKIANKAQILERELVCKTEEVSILQSSLHKEGQKCMLAETTLLRVENLHLQSQEEAKTLAQNLETLSEKLSEAENDRLNLQNISQELKNTILEMDSEKNAMLVQQQQSLERLSYLEAHIFDVQSDLDKNKEKVHLLEQELKHHKEVVDGLHNNLEEEGHKRMHAEAELRVVANLHSESQEEVGKLVMDLQKLNDELSEVQDSNLIVEDLLCELMNTISVLNTEKDAALLQLQLSLERVTDLKSEVSETQLEAEKTEEKLQVLEQEFAQKNVMVDFLQSSLQDEGKKRVEAETLLMSKENQYFQSQDEVNRLALENETLNRKLNEMENLSFKLKNTILLLNSEKDATLLQHKQYLVKISDLESKFSVVQVELVNAEQEVQMLDKELEQKKEEFDSLQTSLKDEAQKNAEGETALLTITNLYSSSQVEVNRLVLEINKLNRKLDEVENVSSELKNTILLLNTEKDTALLQHKQSLVRVSDLESQLSEMQAEVENSEQKLQMLDDELEQKKEEVNSLQTSLKDEARKHAEGEAALLTMTNLYSNSQEEVNRLAIEINKLNRKLNEVENVSSELKNTILLLNTEKDTTLLQHNQSLVRVSDLESKLSQVQAELENAEQKGQMLDKELKQKREEVDTLQTRPESILREEVNRLAIEINKLNRKLNEVENVSSKLKNTILLLNTEKDTTLLQHKQSLVRVSDLESKLSQVQTELENTEQKGQVLDKELKQKREEVDTLQTSWKNEARKNAEGEAALLTITNLYSNSQEEVNRLALEINKLNRKLNEVENISSELKNTILLLNTEKEAALLQHKQSLARVSDLESELSEVQAELENSEQKGQMLDKELKQKREEVDTLQTKLEDEAHKHIEVEASLLMMTNMHSQSQEEVSGLVLKIERLNDKLNEMESSKLDLESMISKHAEDNSILGEQNLSSELTISGLHDELDMLKEMKVNLENEVGLHIGDKEILQSQLTHQKKETEILEKQYCSLEHEMEAVNRSAAALQQLLEEKTCEMEKLSDECLILKKSFSNAIVETEALKEIIKELEASQSSLKYDVCLHSSEKDALARDLHILNKKYADISEQKSMLEISFSNVNSEIGELRMKLKDSEELSRCYLANNSALLAEKDNILFQLESATLAMKSLEDDHADLGGKNSSLLAEKDLLYSQLENLQDQVEIRNEQHEALLRLHQIQINDFEATVSSLQEKICHMDEMLDQELQDCTDASISALILNNSLADVKDKNFALFDECQKFIKAADSAEAVISRLKEEAKNEEEEKEVLLKHNKELREGISQQIKILNVCKDLGRPSVIHDEIMLQTLSRETCNHVKHKEESEHRNVFMEAELSVLGTILTEIVIDFRDLHLQKCELEKEVEAGAAELLFARNENHKLIELNEQMCQRLQQGSEKEETLNIELSNGMARLMQKDDELHKADEKNQFLQETNQELCRVLRDLEASAEDAKGELEEKIAALTEQGAVRDNDYLLLCEANVALQGDIDTHKQKEESLVSTLEMVTKENEQHEREIVSLVSDMITCSVNVMIYEEHLLELMMECEALEIRMITEKGMLMKEISSRDAYVDELHRRIAVMGAETAELKAEMSRYLPLLASLSDQISMLEGGTHLLSDKEGNLELVQDDRRGSEFLDIPSGVLELDSLIARVEALRVVILDVKDRQDKEFTEFAAKLESANLEIQDLKSRKGSCIRHKEQYMEDDRQKYDADNSKGKQAQIMKDIELDQVSTCPPYGSGAAVYPLGGDANAELDDEMLQLWETAEKDCKSGTAKSSSSEHDIQEVEEVKSQYTSFEIARGRDQGINRLEISTATLEPQQLWTKNVLEKLATDAQGLLIIQASIEEVKQKIEGTSKGKSPMSSEYSSIRAQLQEIEGSVLEQIGFNSSLTKKAENYPAFEVNADLEGYSSRRKISEQVQKGSEKVARLDLELQKIQYVLLKLEEEHEFKRVKVSEKRSRLLLRDYVYAKKDKNDAGQKKKSRVPFCGCVRPKTMTEP</sequence>
<dbReference type="GO" id="GO:0051015">
    <property type="term" value="F:actin filament binding"/>
    <property type="evidence" value="ECO:0007669"/>
    <property type="project" value="TreeGrafter"/>
</dbReference>
<proteinExistence type="inferred from homology"/>
<evidence type="ECO:0000256" key="1">
    <source>
        <dbReference type="ARBA" id="ARBA00023054"/>
    </source>
</evidence>
<evidence type="ECO:0000313" key="5">
    <source>
        <dbReference type="EnsemblPlants" id="EMT23791"/>
    </source>
</evidence>
<feature type="region of interest" description="Disordered" evidence="4">
    <location>
        <begin position="316"/>
        <end position="348"/>
    </location>
</feature>
<feature type="coiled-coil region" evidence="3">
    <location>
        <begin position="1004"/>
        <end position="1424"/>
    </location>
</feature>
<feature type="coiled-coil region" evidence="3">
    <location>
        <begin position="745"/>
        <end position="796"/>
    </location>
</feature>
<feature type="coiled-coil region" evidence="3">
    <location>
        <begin position="2112"/>
        <end position="2164"/>
    </location>
</feature>
<dbReference type="Gene3D" id="1.10.287.1490">
    <property type="match status" value="2"/>
</dbReference>
<feature type="coiled-coil region" evidence="3">
    <location>
        <begin position="934"/>
        <end position="968"/>
    </location>
</feature>